<evidence type="ECO:0000313" key="5">
    <source>
        <dbReference type="Proteomes" id="UP000541636"/>
    </source>
</evidence>
<comment type="caution">
    <text evidence="4">The sequence shown here is derived from an EMBL/GenBank/DDBJ whole genome shotgun (WGS) entry which is preliminary data.</text>
</comment>
<keyword evidence="2" id="KW-0802">TPR repeat</keyword>
<dbReference type="InterPro" id="IPR052346">
    <property type="entry name" value="O-mannosyl-transferase_TMTC"/>
</dbReference>
<feature type="transmembrane region" description="Helical" evidence="3">
    <location>
        <begin position="84"/>
        <end position="106"/>
    </location>
</feature>
<dbReference type="Proteomes" id="UP000541636">
    <property type="component" value="Unassembled WGS sequence"/>
</dbReference>
<gene>
    <name evidence="4" type="ORF">HF690_11965</name>
</gene>
<protein>
    <recommendedName>
        <fullName evidence="6">Tetratricopeptide repeat protein</fullName>
    </recommendedName>
</protein>
<keyword evidence="1" id="KW-0677">Repeat</keyword>
<dbReference type="PANTHER" id="PTHR44227">
    <property type="match status" value="1"/>
</dbReference>
<feature type="transmembrane region" description="Helical" evidence="3">
    <location>
        <begin position="178"/>
        <end position="194"/>
    </location>
</feature>
<dbReference type="RefSeq" id="WP_168609598.1">
    <property type="nucleotide sequence ID" value="NZ_JAAZQD010000004.1"/>
</dbReference>
<feature type="transmembrane region" description="Helical" evidence="3">
    <location>
        <begin position="118"/>
        <end position="136"/>
    </location>
</feature>
<feature type="transmembrane region" description="Helical" evidence="3">
    <location>
        <begin position="305"/>
        <end position="323"/>
    </location>
</feature>
<keyword evidence="3" id="KW-1133">Transmembrane helix</keyword>
<feature type="transmembrane region" description="Helical" evidence="3">
    <location>
        <begin position="360"/>
        <end position="378"/>
    </location>
</feature>
<keyword evidence="3" id="KW-0472">Membrane</keyword>
<feature type="transmembrane region" description="Helical" evidence="3">
    <location>
        <begin position="330"/>
        <end position="354"/>
    </location>
</feature>
<proteinExistence type="predicted"/>
<feature type="transmembrane region" description="Helical" evidence="3">
    <location>
        <begin position="200"/>
        <end position="218"/>
    </location>
</feature>
<evidence type="ECO:0000256" key="2">
    <source>
        <dbReference type="ARBA" id="ARBA00022803"/>
    </source>
</evidence>
<evidence type="ECO:0008006" key="6">
    <source>
        <dbReference type="Google" id="ProtNLM"/>
    </source>
</evidence>
<feature type="transmembrane region" description="Helical" evidence="3">
    <location>
        <begin position="230"/>
        <end position="248"/>
    </location>
</feature>
<accession>A0A846ZNS3</accession>
<keyword evidence="3" id="KW-0812">Transmembrane</keyword>
<feature type="transmembrane region" description="Helical" evidence="3">
    <location>
        <begin position="385"/>
        <end position="405"/>
    </location>
</feature>
<feature type="transmembrane region" description="Helical" evidence="3">
    <location>
        <begin position="148"/>
        <end position="166"/>
    </location>
</feature>
<organism evidence="4 5">
    <name type="scientific">Oleiagrimonas citrea</name>
    <dbReference type="NCBI Taxonomy" id="1665687"/>
    <lineage>
        <taxon>Bacteria</taxon>
        <taxon>Pseudomonadati</taxon>
        <taxon>Pseudomonadota</taxon>
        <taxon>Gammaproteobacteria</taxon>
        <taxon>Lysobacterales</taxon>
        <taxon>Rhodanobacteraceae</taxon>
        <taxon>Oleiagrimonas</taxon>
    </lineage>
</organism>
<keyword evidence="5" id="KW-1185">Reference proteome</keyword>
<evidence type="ECO:0000256" key="3">
    <source>
        <dbReference type="SAM" id="Phobius"/>
    </source>
</evidence>
<dbReference type="PANTHER" id="PTHR44227:SF3">
    <property type="entry name" value="PROTEIN O-MANNOSYL-TRANSFERASE TMTC4"/>
    <property type="match status" value="1"/>
</dbReference>
<dbReference type="EMBL" id="JAAZQD010000004">
    <property type="protein sequence ID" value="NKZ39666.1"/>
    <property type="molecule type" value="Genomic_DNA"/>
</dbReference>
<feature type="transmembrane region" description="Helical" evidence="3">
    <location>
        <begin position="7"/>
        <end position="29"/>
    </location>
</feature>
<reference evidence="4 5" key="1">
    <citation type="journal article" date="2017" name="Int. J. Syst. Evol. Microbiol.">
        <title>Oleiagrimonas citrea sp. nov., a marine bacterium isolated from tidal flat sediment and emended description of the genus Oleiagrimonas Fang et al. 2015 and Oleiagrimonas soli.</title>
        <authorList>
            <person name="Yang S.H."/>
            <person name="Seo H.S."/>
            <person name="Seong C.N."/>
            <person name="Kwon K.K."/>
        </authorList>
    </citation>
    <scope>NUCLEOTIDE SEQUENCE [LARGE SCALE GENOMIC DNA]</scope>
    <source>
        <strain evidence="4 5">MEBiC09124</strain>
    </source>
</reference>
<name>A0A846ZNS3_9GAMM</name>
<evidence type="ECO:0000313" key="4">
    <source>
        <dbReference type="EMBL" id="NKZ39666.1"/>
    </source>
</evidence>
<dbReference type="AlphaFoldDB" id="A0A846ZNS3"/>
<sequence>MKYRIPALIAMLCVTAVLYWPTLHAPFLFDDIPNLSALASIDHIASWRDLGIYLSQARSFPGRPLAMLSFLLQKSSWPDHPLPFHLVNLGIHLLCGWLLYLLTLRIARAWLNEEDQRARAWIPATMAAAIWLINPIQLSGVVLVVQRMTLLMAMFVLLGLLAYTHGLLRQELSPARRGAWIFLGLGICMPLAFLSKENGILLPLYAWTLDATVLRVHVKRLPRNLLWWRRLLIIPVVAFIVGYLFWLIPAQWGYDGIRHFDVGERLLTEPRVVLDYLGKIFFPRFGTYGLYHDGYPASHSLLSPWSTLPALATVIALVIVAFVQRKRWPLMALAVFWYFGGQLIESSSVMLELYFEHRNYVPLMGIVLAFSLLLSSTNSPSRKQLLTAASTLWLIACGIATAFSARVYSSEDSLAVTWAHAQPYSVRAQSFLADRLLKHGQVGAALKTIDTIARRAPDNSMLAENRVYLLCMQGRLESNDVENLKTILRDATFDRGGFENMETLRKLAFTHRCPALDPATWLELADTLLANPAYRDNGIAAGYLHYQKHLWAVSEGNLDMAVHQLDATYRNDPDAEIPRLKAKYLASAGLYDQAIASLRDTDYARLPRLRRWLVDDRAINAQDMARIEAMKHAAQTKISGHHANLNKAHTQIPQP</sequence>
<evidence type="ECO:0000256" key="1">
    <source>
        <dbReference type="ARBA" id="ARBA00022737"/>
    </source>
</evidence>